<evidence type="ECO:0000313" key="3">
    <source>
        <dbReference type="EMBL" id="RPD93212.1"/>
    </source>
</evidence>
<dbReference type="EMBL" id="RMVG01000031">
    <property type="protein sequence ID" value="RPD93212.1"/>
    <property type="molecule type" value="Genomic_DNA"/>
</dbReference>
<dbReference type="Proteomes" id="UP000281332">
    <property type="component" value="Unassembled WGS sequence"/>
</dbReference>
<dbReference type="AlphaFoldDB" id="A0A3N4NA24"/>
<sequence length="166" mass="18684">MRLFTHAAALLASGILSASVNADCFIKAGEWYSIDPDYLRAIAWQESRYNPGAINTNRTKDGKPGSSDYGLMQINSETMRRLKKEYPGLSKEKLLSDPCLNIYIGAMLLRRNFNQYGTTWLAVGMYNAGMKNKPVTVTNRYNYAMLIDRHYKAIKAGTIPRKAFNG</sequence>
<name>A0A3N4NA24_9GAMM</name>
<dbReference type="InterPro" id="IPR023346">
    <property type="entry name" value="Lysozyme-like_dom_sf"/>
</dbReference>
<reference evidence="3 4" key="1">
    <citation type="submission" date="2018-11" db="EMBL/GenBank/DDBJ databases">
        <title>Whole genome sequencing of Pantoea sp. RIT388.</title>
        <authorList>
            <person name="Gan H.M."/>
            <person name="Hudson A.O."/>
        </authorList>
    </citation>
    <scope>NUCLEOTIDE SEQUENCE [LARGE SCALE GENOMIC DNA]</scope>
    <source>
        <strain evidence="3 4">RIT388</strain>
    </source>
</reference>
<dbReference type="OrthoDB" id="9808681at2"/>
<keyword evidence="1" id="KW-0732">Signal</keyword>
<comment type="caution">
    <text evidence="3">The sequence shown here is derived from an EMBL/GenBank/DDBJ whole genome shotgun (WGS) entry which is preliminary data.</text>
</comment>
<feature type="domain" description="Transglycosylase SLT" evidence="2">
    <location>
        <begin position="23"/>
        <end position="141"/>
    </location>
</feature>
<dbReference type="Gene3D" id="1.10.530.10">
    <property type="match status" value="1"/>
</dbReference>
<dbReference type="SUPFAM" id="SSF53955">
    <property type="entry name" value="Lysozyme-like"/>
    <property type="match status" value="1"/>
</dbReference>
<accession>A0A3N4NA24</accession>
<feature type="chain" id="PRO_5018039595" evidence="1">
    <location>
        <begin position="23"/>
        <end position="166"/>
    </location>
</feature>
<evidence type="ECO:0000256" key="1">
    <source>
        <dbReference type="SAM" id="SignalP"/>
    </source>
</evidence>
<keyword evidence="4" id="KW-1185">Reference proteome</keyword>
<dbReference type="Pfam" id="PF01464">
    <property type="entry name" value="SLT"/>
    <property type="match status" value="1"/>
</dbReference>
<dbReference type="RefSeq" id="WP_123803110.1">
    <property type="nucleotide sequence ID" value="NZ_RMVG01000031.1"/>
</dbReference>
<evidence type="ECO:0000259" key="2">
    <source>
        <dbReference type="Pfam" id="PF01464"/>
    </source>
</evidence>
<organism evidence="3 4">
    <name type="scientific">Candidatus Pantoea deserta</name>
    <dbReference type="NCBI Taxonomy" id="1869313"/>
    <lineage>
        <taxon>Bacteria</taxon>
        <taxon>Pseudomonadati</taxon>
        <taxon>Pseudomonadota</taxon>
        <taxon>Gammaproteobacteria</taxon>
        <taxon>Enterobacterales</taxon>
        <taxon>Erwiniaceae</taxon>
        <taxon>Pantoea</taxon>
    </lineage>
</organism>
<dbReference type="InterPro" id="IPR008258">
    <property type="entry name" value="Transglycosylase_SLT_dom_1"/>
</dbReference>
<proteinExistence type="predicted"/>
<evidence type="ECO:0000313" key="4">
    <source>
        <dbReference type="Proteomes" id="UP000281332"/>
    </source>
</evidence>
<feature type="signal peptide" evidence="1">
    <location>
        <begin position="1"/>
        <end position="22"/>
    </location>
</feature>
<gene>
    <name evidence="3" type="ORF">BBB56_22530</name>
</gene>
<protein>
    <submittedName>
        <fullName evidence="3">Lytic transglycosylase</fullName>
    </submittedName>
</protein>
<dbReference type="CDD" id="cd13400">
    <property type="entry name" value="LT_IagB-like"/>
    <property type="match status" value="1"/>
</dbReference>